<sequence>MTVAVLSDVHGVLPALEAVLAEPDVEVADRIVLLGDVLAGPMPVETLTRLESLGSRAVWVRGNADRELAASARGAGDFVPDPIFPWAARQLRPGDLPFLDALPLTVSLDGVLFCHATPRDDSEIVLVDSPLERWAEVLAGVTEDVVVCGHTHMPFVRLADRRLIVNPGSVGMPYGARGAHWALLGDGVELRRTEYDAEAACRFLAEHCAYPDIEAWADFFVRNPASDAEALRVFSGRGTSST</sequence>
<dbReference type="EC" id="3.1.4.-" evidence="4"/>
<dbReference type="GO" id="GO:0016791">
    <property type="term" value="F:phosphatase activity"/>
    <property type="evidence" value="ECO:0007669"/>
    <property type="project" value="TreeGrafter"/>
</dbReference>
<dbReference type="InterPro" id="IPR011152">
    <property type="entry name" value="Pesterase_MJ0912"/>
</dbReference>
<keyword evidence="2 4" id="KW-0479">Metal-binding</keyword>
<comment type="similarity">
    <text evidence="1 4">Belongs to the metallophosphoesterase superfamily. YfcE family.</text>
</comment>
<proteinExistence type="inferred from homology"/>
<gene>
    <name evidence="6" type="ORF">EIY87_43615</name>
</gene>
<dbReference type="Pfam" id="PF12850">
    <property type="entry name" value="Metallophos_2"/>
    <property type="match status" value="1"/>
</dbReference>
<dbReference type="PROSITE" id="PS01269">
    <property type="entry name" value="UPF0025"/>
    <property type="match status" value="1"/>
</dbReference>
<evidence type="ECO:0000256" key="3">
    <source>
        <dbReference type="ARBA" id="ARBA00022801"/>
    </source>
</evidence>
<protein>
    <recommendedName>
        <fullName evidence="4">Phosphoesterase</fullName>
        <ecNumber evidence="4">3.1.4.-</ecNumber>
    </recommendedName>
</protein>
<evidence type="ECO:0000259" key="5">
    <source>
        <dbReference type="Pfam" id="PF12850"/>
    </source>
</evidence>
<dbReference type="InterPro" id="IPR050126">
    <property type="entry name" value="Ap4A_hydrolase"/>
</dbReference>
<dbReference type="InterPro" id="IPR029052">
    <property type="entry name" value="Metallo-depent_PP-like"/>
</dbReference>
<evidence type="ECO:0000256" key="4">
    <source>
        <dbReference type="RuleBase" id="RU362039"/>
    </source>
</evidence>
<reference evidence="6 7" key="1">
    <citation type="submission" date="2018-12" db="EMBL/GenBank/DDBJ databases">
        <title>Amycolatopsis eburnea sp. nov. actinomycete associate with arbuscular mycorrhiza fungal spore.</title>
        <authorList>
            <person name="Lumyong S."/>
            <person name="Chaiya L."/>
        </authorList>
    </citation>
    <scope>NUCLEOTIDE SEQUENCE [LARGE SCALE GENOMIC DNA]</scope>
    <source>
        <strain evidence="6 7">GLM-1</strain>
    </source>
</reference>
<accession>A0A3R9DSK0</accession>
<dbReference type="EMBL" id="RSEC01000062">
    <property type="protein sequence ID" value="RSD08641.1"/>
    <property type="molecule type" value="Genomic_DNA"/>
</dbReference>
<dbReference type="GO" id="GO:0005737">
    <property type="term" value="C:cytoplasm"/>
    <property type="evidence" value="ECO:0007669"/>
    <property type="project" value="TreeGrafter"/>
</dbReference>
<comment type="caution">
    <text evidence="6">The sequence shown here is derived from an EMBL/GenBank/DDBJ whole genome shotgun (WGS) entry which is preliminary data.</text>
</comment>
<dbReference type="PANTHER" id="PTHR42850:SF2">
    <property type="entry name" value="BLL5683 PROTEIN"/>
    <property type="match status" value="1"/>
</dbReference>
<organism evidence="6 7">
    <name type="scientific">Amycolatopsis eburnea</name>
    <dbReference type="NCBI Taxonomy" id="2267691"/>
    <lineage>
        <taxon>Bacteria</taxon>
        <taxon>Bacillati</taxon>
        <taxon>Actinomycetota</taxon>
        <taxon>Actinomycetes</taxon>
        <taxon>Pseudonocardiales</taxon>
        <taxon>Pseudonocardiaceae</taxon>
        <taxon>Amycolatopsis</taxon>
    </lineage>
</organism>
<dbReference type="InterPro" id="IPR000979">
    <property type="entry name" value="Phosphodiesterase_MJ0936/Vps29"/>
</dbReference>
<dbReference type="PIRSF" id="PIRSF000883">
    <property type="entry name" value="Pesterase_MJ0912"/>
    <property type="match status" value="1"/>
</dbReference>
<name>A0A3R9DSK0_9PSEU</name>
<dbReference type="GO" id="GO:0046872">
    <property type="term" value="F:metal ion binding"/>
    <property type="evidence" value="ECO:0007669"/>
    <property type="project" value="UniProtKB-KW"/>
</dbReference>
<dbReference type="RefSeq" id="WP_125315857.1">
    <property type="nucleotide sequence ID" value="NZ_RSEC01000062.1"/>
</dbReference>
<keyword evidence="7" id="KW-1185">Reference proteome</keyword>
<dbReference type="OrthoDB" id="9813918at2"/>
<evidence type="ECO:0000256" key="2">
    <source>
        <dbReference type="ARBA" id="ARBA00022723"/>
    </source>
</evidence>
<dbReference type="Gene3D" id="3.60.21.10">
    <property type="match status" value="1"/>
</dbReference>
<comment type="cofactor">
    <cofactor evidence="4">
        <name>a divalent metal cation</name>
        <dbReference type="ChEBI" id="CHEBI:60240"/>
    </cofactor>
</comment>
<evidence type="ECO:0000256" key="1">
    <source>
        <dbReference type="ARBA" id="ARBA00008950"/>
    </source>
</evidence>
<dbReference type="NCBIfam" id="TIGR00040">
    <property type="entry name" value="yfcE"/>
    <property type="match status" value="1"/>
</dbReference>
<evidence type="ECO:0000313" key="7">
    <source>
        <dbReference type="Proteomes" id="UP000267081"/>
    </source>
</evidence>
<dbReference type="Proteomes" id="UP000267081">
    <property type="component" value="Unassembled WGS sequence"/>
</dbReference>
<evidence type="ECO:0000313" key="6">
    <source>
        <dbReference type="EMBL" id="RSD08641.1"/>
    </source>
</evidence>
<keyword evidence="3" id="KW-0378">Hydrolase</keyword>
<dbReference type="PANTHER" id="PTHR42850">
    <property type="entry name" value="METALLOPHOSPHOESTERASE"/>
    <property type="match status" value="1"/>
</dbReference>
<dbReference type="SUPFAM" id="SSF56300">
    <property type="entry name" value="Metallo-dependent phosphatases"/>
    <property type="match status" value="1"/>
</dbReference>
<dbReference type="InterPro" id="IPR024654">
    <property type="entry name" value="Calcineurin-like_PHP_lpxH"/>
</dbReference>
<dbReference type="AlphaFoldDB" id="A0A3R9DSK0"/>
<feature type="domain" description="Calcineurin-like phosphoesterase" evidence="5">
    <location>
        <begin position="1"/>
        <end position="183"/>
    </location>
</feature>
<dbReference type="InterPro" id="IPR020935">
    <property type="entry name" value="PdiEstase_YfcE_CS"/>
</dbReference>